<evidence type="ECO:0000256" key="6">
    <source>
        <dbReference type="ARBA" id="ARBA00022777"/>
    </source>
</evidence>
<dbReference type="HAMAP" id="MF_01603">
    <property type="entry name" value="HldE"/>
    <property type="match status" value="1"/>
</dbReference>
<comment type="pathway">
    <text evidence="11">Nucleotide-sugar biosynthesis; ADP-L-glycero-beta-D-manno-heptose biosynthesis; ADP-L-glycero-beta-D-manno-heptose from D-glycero-beta-D-manno-heptose 7-phosphate: step 3/4.</text>
</comment>
<evidence type="ECO:0000256" key="11">
    <source>
        <dbReference type="HAMAP-Rule" id="MF_01603"/>
    </source>
</evidence>
<feature type="region of interest" description="Cytidylyltransferase" evidence="11">
    <location>
        <begin position="361"/>
        <end position="520"/>
    </location>
</feature>
<comment type="catalytic activity">
    <reaction evidence="10 11">
        <text>D-glycero-beta-D-manno-heptose 1-phosphate + ATP + H(+) = ADP-D-glycero-beta-D-manno-heptose + diphosphate</text>
        <dbReference type="Rhea" id="RHEA:27465"/>
        <dbReference type="ChEBI" id="CHEBI:15378"/>
        <dbReference type="ChEBI" id="CHEBI:30616"/>
        <dbReference type="ChEBI" id="CHEBI:33019"/>
        <dbReference type="ChEBI" id="CHEBI:59967"/>
        <dbReference type="ChEBI" id="CHEBI:61593"/>
        <dbReference type="EC" id="2.7.7.70"/>
    </reaction>
</comment>
<dbReference type="GO" id="GO:0033785">
    <property type="term" value="F:heptose 7-phosphate kinase activity"/>
    <property type="evidence" value="ECO:0007669"/>
    <property type="project" value="UniProtKB-UniRule"/>
</dbReference>
<keyword evidence="9 11" id="KW-0119">Carbohydrate metabolism</keyword>
<comment type="catalytic activity">
    <reaction evidence="11">
        <text>D-glycero-beta-D-manno-heptose 7-phosphate + ATP = D-glycero-beta-D-manno-heptose 1,7-bisphosphate + ADP + H(+)</text>
        <dbReference type="Rhea" id="RHEA:27473"/>
        <dbReference type="ChEBI" id="CHEBI:15378"/>
        <dbReference type="ChEBI" id="CHEBI:30616"/>
        <dbReference type="ChEBI" id="CHEBI:60204"/>
        <dbReference type="ChEBI" id="CHEBI:60208"/>
        <dbReference type="ChEBI" id="CHEBI:456216"/>
        <dbReference type="EC" id="2.7.1.167"/>
    </reaction>
</comment>
<keyword evidence="5 11" id="KW-0547">Nucleotide-binding</keyword>
<feature type="domain" description="Cytidyltransferase-like" evidence="13">
    <location>
        <begin position="361"/>
        <end position="488"/>
    </location>
</feature>
<dbReference type="OrthoDB" id="9802794at2"/>
<dbReference type="Gene3D" id="3.40.50.620">
    <property type="entry name" value="HUPs"/>
    <property type="match status" value="1"/>
</dbReference>
<dbReference type="UniPathway" id="UPA00356">
    <property type="reaction ID" value="UER00437"/>
</dbReference>
<dbReference type="GO" id="GO:0033786">
    <property type="term" value="F:heptose-1-phosphate adenylyltransferase activity"/>
    <property type="evidence" value="ECO:0007669"/>
    <property type="project" value="UniProtKB-UniRule"/>
</dbReference>
<evidence type="ECO:0000256" key="10">
    <source>
        <dbReference type="ARBA" id="ARBA00047428"/>
    </source>
</evidence>
<dbReference type="InterPro" id="IPR014729">
    <property type="entry name" value="Rossmann-like_a/b/a_fold"/>
</dbReference>
<comment type="function">
    <text evidence="1 11">Catalyzes the phosphorylation of D-glycero-D-manno-heptose 7-phosphate at the C-1 position to selectively form D-glycero-beta-D-manno-heptose-1,7-bisphosphate.</text>
</comment>
<dbReference type="NCBIfam" id="TIGR02199">
    <property type="entry name" value="rfaE_dom_II"/>
    <property type="match status" value="1"/>
</dbReference>
<organism evidence="14 15">
    <name type="scientific">Planctopirus ephydatiae</name>
    <dbReference type="NCBI Taxonomy" id="2528019"/>
    <lineage>
        <taxon>Bacteria</taxon>
        <taxon>Pseudomonadati</taxon>
        <taxon>Planctomycetota</taxon>
        <taxon>Planctomycetia</taxon>
        <taxon>Planctomycetales</taxon>
        <taxon>Planctomycetaceae</taxon>
        <taxon>Planctopirus</taxon>
    </lineage>
</organism>
<keyword evidence="8 11" id="KW-0511">Multifunctional enzyme</keyword>
<dbReference type="EMBL" id="CP036299">
    <property type="protein sequence ID" value="QDV29618.1"/>
    <property type="molecule type" value="Genomic_DNA"/>
</dbReference>
<keyword evidence="7 11" id="KW-0067">ATP-binding</keyword>
<comment type="similarity">
    <text evidence="11">In the C-terminal section; belongs to the cytidylyltransferase family.</text>
</comment>
<evidence type="ECO:0000256" key="5">
    <source>
        <dbReference type="ARBA" id="ARBA00022741"/>
    </source>
</evidence>
<comment type="pathway">
    <text evidence="11">Nucleotide-sugar biosynthesis; ADP-L-glycero-beta-D-manno-heptose biosynthesis; ADP-L-glycero-beta-D-manno-heptose from D-glycero-beta-D-manno-heptose 7-phosphate: step 1/4.</text>
</comment>
<dbReference type="InterPro" id="IPR023030">
    <property type="entry name" value="Bifunc_HldE"/>
</dbReference>
<dbReference type="Proteomes" id="UP000315349">
    <property type="component" value="Chromosome"/>
</dbReference>
<dbReference type="CDD" id="cd01172">
    <property type="entry name" value="RfaE_like"/>
    <property type="match status" value="1"/>
</dbReference>
<dbReference type="KEGG" id="peh:Spb1_15310"/>
<evidence type="ECO:0000256" key="9">
    <source>
        <dbReference type="ARBA" id="ARBA00023277"/>
    </source>
</evidence>
<comment type="function">
    <text evidence="2 11">Catalyzes the ADP transfer from ATP to D-glycero-beta-D-manno-heptose 1-phosphate, yielding ADP-D-glycero-beta-D-manno-heptose.</text>
</comment>
<dbReference type="Pfam" id="PF00294">
    <property type="entry name" value="PfkB"/>
    <property type="match status" value="1"/>
</dbReference>
<evidence type="ECO:0000313" key="14">
    <source>
        <dbReference type="EMBL" id="QDV29618.1"/>
    </source>
</evidence>
<dbReference type="Gene3D" id="3.40.1190.20">
    <property type="match status" value="1"/>
</dbReference>
<evidence type="ECO:0000259" key="12">
    <source>
        <dbReference type="Pfam" id="PF00294"/>
    </source>
</evidence>
<dbReference type="InterPro" id="IPR004821">
    <property type="entry name" value="Cyt_trans-like"/>
</dbReference>
<keyword evidence="3 11" id="KW-0808">Transferase</keyword>
<dbReference type="GO" id="GO:0005829">
    <property type="term" value="C:cytosol"/>
    <property type="evidence" value="ECO:0007669"/>
    <property type="project" value="TreeGrafter"/>
</dbReference>
<dbReference type="InterPro" id="IPR011914">
    <property type="entry name" value="RfaE_dom_II"/>
</dbReference>
<dbReference type="Pfam" id="PF01467">
    <property type="entry name" value="CTP_transf_like"/>
    <property type="match status" value="1"/>
</dbReference>
<feature type="region of interest" description="Ribokinase" evidence="11">
    <location>
        <begin position="1"/>
        <end position="335"/>
    </location>
</feature>
<feature type="active site" evidence="11">
    <location>
        <position position="280"/>
    </location>
</feature>
<feature type="binding site" evidence="11">
    <location>
        <begin position="210"/>
        <end position="213"/>
    </location>
    <ligand>
        <name>ATP</name>
        <dbReference type="ChEBI" id="CHEBI:30616"/>
    </ligand>
</feature>
<dbReference type="NCBIfam" id="TIGR00125">
    <property type="entry name" value="cyt_tran_rel"/>
    <property type="match status" value="1"/>
</dbReference>
<gene>
    <name evidence="14" type="primary">hldE_2</name>
    <name evidence="11" type="synonym">hldE</name>
    <name evidence="14" type="ORF">Spb1_15310</name>
</gene>
<dbReference type="SUPFAM" id="SSF52374">
    <property type="entry name" value="Nucleotidylyl transferase"/>
    <property type="match status" value="1"/>
</dbReference>
<proteinExistence type="inferred from homology"/>
<dbReference type="PANTHER" id="PTHR46969">
    <property type="entry name" value="BIFUNCTIONAL PROTEIN HLDE"/>
    <property type="match status" value="1"/>
</dbReference>
<evidence type="ECO:0000256" key="8">
    <source>
        <dbReference type="ARBA" id="ARBA00023268"/>
    </source>
</evidence>
<protein>
    <recommendedName>
        <fullName evidence="11">Bifunctional protein HldE</fullName>
    </recommendedName>
    <domain>
        <recommendedName>
            <fullName evidence="11">D-beta-D-heptose 7-phosphate kinase</fullName>
            <ecNumber evidence="11">2.7.1.167</ecNumber>
        </recommendedName>
        <alternativeName>
            <fullName evidence="11">D-beta-D-heptose 7-phosphotransferase</fullName>
        </alternativeName>
        <alternativeName>
            <fullName evidence="11">D-glycero-beta-D-manno-heptose-7-phosphate kinase</fullName>
        </alternativeName>
    </domain>
    <domain>
        <recommendedName>
            <fullName evidence="11">D-beta-D-heptose 1-phosphate adenylyltransferase</fullName>
            <ecNumber evidence="11">2.7.7.70</ecNumber>
        </recommendedName>
        <alternativeName>
            <fullName evidence="11">D-glycero-beta-D-manno-heptose 1-phosphate adenylyltransferase</fullName>
        </alternativeName>
    </domain>
</protein>
<dbReference type="InterPro" id="IPR029056">
    <property type="entry name" value="Ribokinase-like"/>
</dbReference>
<accession>A0A518GM15</accession>
<dbReference type="InterPro" id="IPR011611">
    <property type="entry name" value="PfkB_dom"/>
</dbReference>
<dbReference type="AlphaFoldDB" id="A0A518GM15"/>
<comment type="similarity">
    <text evidence="11">In the N-terminal section; belongs to the carbohydrate kinase PfkB family.</text>
</comment>
<evidence type="ECO:0000259" key="13">
    <source>
        <dbReference type="Pfam" id="PF01467"/>
    </source>
</evidence>
<dbReference type="GO" id="GO:0097171">
    <property type="term" value="P:ADP-L-glycero-beta-D-manno-heptose biosynthetic process"/>
    <property type="evidence" value="ECO:0007669"/>
    <property type="project" value="UniProtKB-UniPathway"/>
</dbReference>
<dbReference type="SUPFAM" id="SSF53613">
    <property type="entry name" value="Ribokinase-like"/>
    <property type="match status" value="1"/>
</dbReference>
<keyword evidence="15" id="KW-1185">Reference proteome</keyword>
<keyword evidence="4 11" id="KW-0548">Nucleotidyltransferase</keyword>
<dbReference type="EC" id="2.7.1.167" evidence="11"/>
<evidence type="ECO:0000256" key="7">
    <source>
        <dbReference type="ARBA" id="ARBA00022840"/>
    </source>
</evidence>
<dbReference type="PANTHER" id="PTHR46969:SF1">
    <property type="entry name" value="BIFUNCTIONAL PROTEIN HLDE"/>
    <property type="match status" value="1"/>
</dbReference>
<sequence length="520" mass="56360">MSYHLIDAVERLGCPRLLVVGDLILDRYVWGDAERISQEAPVILLHEQRQELRLGGAANVAQMIKGLDAEVTLLSIIGADEEGRQACRELERLDIDSGSVCIDPSRPTTLKTRYMGSAQYRHPHQMLRVDREVRHAIDSQLATRLLNQILPHLKDFQAILVSDYGKGLCTQELLEPLIAAARKAGIPVVVDPASHGKCAAYRGATSVTPNRLETTRATGVEVRTVEDAFVAGKKLCELMSLDYAFVTMDRDGIALVHKDGTSEHLPTRPREVCDITGAGDMVMAMIGVGLGAGLAPADLGRLANVAGGLEVEQIGVVAISREEILTDLMRTHRHAEGKILNVPALQRHVSARQKTGQRVVFTNGCFDLLHAGHVSYLAEAACEGECLIVAINSDDSVRRLGKAPDRPIFDQEYRARMLAALEVVDYVVVFDEDTPHALLHALKPDVLVKGGTYSAEEIVGREVVLAYGGTVKPMGMVEGLSTTQIVRRLREQDATVLSLAAHASAVTSPASAGHVDRKAA</sequence>
<evidence type="ECO:0000256" key="3">
    <source>
        <dbReference type="ARBA" id="ARBA00022679"/>
    </source>
</evidence>
<evidence type="ECO:0000256" key="4">
    <source>
        <dbReference type="ARBA" id="ARBA00022695"/>
    </source>
</evidence>
<feature type="domain" description="Carbohydrate kinase PfkB" evidence="12">
    <location>
        <begin position="17"/>
        <end position="318"/>
    </location>
</feature>
<evidence type="ECO:0000256" key="1">
    <source>
        <dbReference type="ARBA" id="ARBA00002319"/>
    </source>
</evidence>
<dbReference type="RefSeq" id="WP_145297728.1">
    <property type="nucleotide sequence ID" value="NZ_CP036299.1"/>
</dbReference>
<keyword evidence="6 11" id="KW-0418">Kinase</keyword>
<evidence type="ECO:0000313" key="15">
    <source>
        <dbReference type="Proteomes" id="UP000315349"/>
    </source>
</evidence>
<dbReference type="EC" id="2.7.7.70" evidence="11"/>
<name>A0A518GM15_9PLAN</name>
<dbReference type="GO" id="GO:0016773">
    <property type="term" value="F:phosphotransferase activity, alcohol group as acceptor"/>
    <property type="evidence" value="ECO:0007669"/>
    <property type="project" value="InterPro"/>
</dbReference>
<dbReference type="GO" id="GO:0005524">
    <property type="term" value="F:ATP binding"/>
    <property type="evidence" value="ECO:0007669"/>
    <property type="project" value="UniProtKB-UniRule"/>
</dbReference>
<comment type="subunit">
    <text evidence="11">Homodimer.</text>
</comment>
<dbReference type="InterPro" id="IPR011913">
    <property type="entry name" value="RfaE_dom_I"/>
</dbReference>
<evidence type="ECO:0000256" key="2">
    <source>
        <dbReference type="ARBA" id="ARBA00003753"/>
    </source>
</evidence>
<reference evidence="14 15" key="1">
    <citation type="submission" date="2019-02" db="EMBL/GenBank/DDBJ databases">
        <title>Deep-cultivation of Planctomycetes and their phenomic and genomic characterization uncovers novel biology.</title>
        <authorList>
            <person name="Wiegand S."/>
            <person name="Jogler M."/>
            <person name="Boedeker C."/>
            <person name="Pinto D."/>
            <person name="Vollmers J."/>
            <person name="Rivas-Marin E."/>
            <person name="Kohn T."/>
            <person name="Peeters S.H."/>
            <person name="Heuer A."/>
            <person name="Rast P."/>
            <person name="Oberbeckmann S."/>
            <person name="Bunk B."/>
            <person name="Jeske O."/>
            <person name="Meyerdierks A."/>
            <person name="Storesund J.E."/>
            <person name="Kallscheuer N."/>
            <person name="Luecker S."/>
            <person name="Lage O.M."/>
            <person name="Pohl T."/>
            <person name="Merkel B.J."/>
            <person name="Hornburger P."/>
            <person name="Mueller R.-W."/>
            <person name="Bruemmer F."/>
            <person name="Labrenz M."/>
            <person name="Spormann A.M."/>
            <person name="Op den Camp H."/>
            <person name="Overmann J."/>
            <person name="Amann R."/>
            <person name="Jetten M.S.M."/>
            <person name="Mascher T."/>
            <person name="Medema M.H."/>
            <person name="Devos D.P."/>
            <person name="Kaster A.-K."/>
            <person name="Ovreas L."/>
            <person name="Rohde M."/>
            <person name="Galperin M.Y."/>
            <person name="Jogler C."/>
        </authorList>
    </citation>
    <scope>NUCLEOTIDE SEQUENCE [LARGE SCALE GENOMIC DNA]</scope>
    <source>
        <strain evidence="14 15">Spb1</strain>
    </source>
</reference>